<keyword evidence="5" id="KW-0762">Sugar transport</keyword>
<dbReference type="PROSITE" id="PS51257">
    <property type="entry name" value="PROKAR_LIPOPROTEIN"/>
    <property type="match status" value="1"/>
</dbReference>
<gene>
    <name evidence="5" type="ORF">GA0070624_3383</name>
</gene>
<dbReference type="Pfam" id="PF01547">
    <property type="entry name" value="SBP_bac_1"/>
    <property type="match status" value="1"/>
</dbReference>
<dbReference type="SUPFAM" id="SSF53850">
    <property type="entry name" value="Periplasmic binding protein-like II"/>
    <property type="match status" value="1"/>
</dbReference>
<dbReference type="Proteomes" id="UP000199413">
    <property type="component" value="Unassembled WGS sequence"/>
</dbReference>
<sequence length="431" mass="47349">MKLRRALTGITLSLTTAIAMTGCSSPAADGTVTLQMVESLTNPARTQLLKSLLADFEAKNKGVKVQLVSPPTDQADQKLQQMLQAGSGIDVLEVRDLTVGPFSKNGWLYDMSHDLEGWTGRDALTENAAKFSKNSEGKSYFVPYGFYGLSLFYRTDLVKDAGFNAPPNSWEELLQQATAIQDPSKKRYGYAFRGGKNGYTNATVAIEAYVADQIDVNNAYKLSNGKSIFSAPEALEALKTYFALFKQASPPSSVAWGYPEMVEGFSNGSTAFLLQDPEVIATVGQSKAISKDQWTTAPMLVGPTGKAIQPMATAGWGIASSSKHKQEAVKLIKFLSEGDASIRFTKENSLVPILKTAVDDEFYKVGAWKSYVTMNQKPDVYITAIQPRDASWWTEWAQKADTEVQQVLAGKITNEQLLASWDKYWTEKWAK</sequence>
<evidence type="ECO:0000256" key="2">
    <source>
        <dbReference type="ARBA" id="ARBA00022448"/>
    </source>
</evidence>
<dbReference type="InterPro" id="IPR006059">
    <property type="entry name" value="SBP"/>
</dbReference>
<organism evidence="5 6">
    <name type="scientific">Micromonospora rhizosphaerae</name>
    <dbReference type="NCBI Taxonomy" id="568872"/>
    <lineage>
        <taxon>Bacteria</taxon>
        <taxon>Bacillati</taxon>
        <taxon>Actinomycetota</taxon>
        <taxon>Actinomycetes</taxon>
        <taxon>Micromonosporales</taxon>
        <taxon>Micromonosporaceae</taxon>
        <taxon>Micromonospora</taxon>
    </lineage>
</organism>
<dbReference type="AlphaFoldDB" id="A0A1C6SBL5"/>
<dbReference type="EMBL" id="FMHV01000002">
    <property type="protein sequence ID" value="SCL26846.1"/>
    <property type="molecule type" value="Genomic_DNA"/>
</dbReference>
<name>A0A1C6SBL5_9ACTN</name>
<dbReference type="PANTHER" id="PTHR43649">
    <property type="entry name" value="ARABINOSE-BINDING PROTEIN-RELATED"/>
    <property type="match status" value="1"/>
</dbReference>
<evidence type="ECO:0000313" key="6">
    <source>
        <dbReference type="Proteomes" id="UP000199413"/>
    </source>
</evidence>
<dbReference type="PANTHER" id="PTHR43649:SF34">
    <property type="entry name" value="ABC TRANSPORTER PERIPLASMIC-BINDING PROTEIN YCJN-RELATED"/>
    <property type="match status" value="1"/>
</dbReference>
<reference evidence="6" key="1">
    <citation type="submission" date="2016-06" db="EMBL/GenBank/DDBJ databases">
        <authorList>
            <person name="Varghese N."/>
            <person name="Submissions Spin"/>
        </authorList>
    </citation>
    <scope>NUCLEOTIDE SEQUENCE [LARGE SCALE GENOMIC DNA]</scope>
    <source>
        <strain evidence="6">DSM 45431</strain>
    </source>
</reference>
<protein>
    <submittedName>
        <fullName evidence="5">Multiple sugar transport system substrate-binding protein</fullName>
    </submittedName>
</protein>
<dbReference type="InterPro" id="IPR050490">
    <property type="entry name" value="Bact_solute-bd_prot1"/>
</dbReference>
<proteinExistence type="inferred from homology"/>
<feature type="chain" id="PRO_5008745583" evidence="4">
    <location>
        <begin position="28"/>
        <end position="431"/>
    </location>
</feature>
<keyword evidence="3 4" id="KW-0732">Signal</keyword>
<evidence type="ECO:0000256" key="4">
    <source>
        <dbReference type="SAM" id="SignalP"/>
    </source>
</evidence>
<comment type="similarity">
    <text evidence="1">Belongs to the bacterial solute-binding protein 1 family.</text>
</comment>
<feature type="signal peptide" evidence="4">
    <location>
        <begin position="1"/>
        <end position="27"/>
    </location>
</feature>
<keyword evidence="2" id="KW-0813">Transport</keyword>
<keyword evidence="6" id="KW-1185">Reference proteome</keyword>
<dbReference type="CDD" id="cd13585">
    <property type="entry name" value="PBP2_TMBP_like"/>
    <property type="match status" value="1"/>
</dbReference>
<dbReference type="STRING" id="568872.GA0070624_3383"/>
<accession>A0A1C6SBL5</accession>
<evidence type="ECO:0000256" key="1">
    <source>
        <dbReference type="ARBA" id="ARBA00008520"/>
    </source>
</evidence>
<dbReference type="RefSeq" id="WP_218105171.1">
    <property type="nucleotide sequence ID" value="NZ_FMHV01000002.1"/>
</dbReference>
<evidence type="ECO:0000313" key="5">
    <source>
        <dbReference type="EMBL" id="SCL26846.1"/>
    </source>
</evidence>
<evidence type="ECO:0000256" key="3">
    <source>
        <dbReference type="ARBA" id="ARBA00022729"/>
    </source>
</evidence>
<dbReference type="Gene3D" id="3.40.190.10">
    <property type="entry name" value="Periplasmic binding protein-like II"/>
    <property type="match status" value="1"/>
</dbReference>